<feature type="domain" description="Gfo/Idh/MocA-like oxidoreductase N-terminal" evidence="3">
    <location>
        <begin position="1"/>
        <end position="112"/>
    </location>
</feature>
<dbReference type="SUPFAM" id="SSF51735">
    <property type="entry name" value="NAD(P)-binding Rossmann-fold domains"/>
    <property type="match status" value="1"/>
</dbReference>
<dbReference type="Proteomes" id="UP000531840">
    <property type="component" value="Unassembled WGS sequence"/>
</dbReference>
<dbReference type="PANTHER" id="PTHR43708">
    <property type="entry name" value="CONSERVED EXPRESSED OXIDOREDUCTASE (EUROFUNG)"/>
    <property type="match status" value="1"/>
</dbReference>
<comment type="caution">
    <text evidence="4">The sequence shown here is derived from an EMBL/GenBank/DDBJ whole genome shotgun (WGS) entry which is preliminary data.</text>
</comment>
<dbReference type="PANTHER" id="PTHR43708:SF5">
    <property type="entry name" value="CONSERVED EXPRESSED OXIDOREDUCTASE (EUROFUNG)-RELATED"/>
    <property type="match status" value="1"/>
</dbReference>
<reference evidence="4 5" key="1">
    <citation type="submission" date="2020-07" db="EMBL/GenBank/DDBJ databases">
        <title>MOT database genomes.</title>
        <authorList>
            <person name="Joseph S."/>
            <person name="Aduse-Opoku J."/>
            <person name="Hashim A."/>
            <person name="Wade W."/>
            <person name="Curtis M."/>
        </authorList>
    </citation>
    <scope>NUCLEOTIDE SEQUENCE [LARGE SCALE GENOMIC DNA]</scope>
    <source>
        <strain evidence="4 5">CIP 106318</strain>
    </source>
</reference>
<keyword evidence="5" id="KW-1185">Reference proteome</keyword>
<sequence length="138" mass="14675">GYGFAGSTFHAPVLSTIDALELTAVASSKPELVHKDWPHATVYAEAAQLFADPSIELVVIAAPNAAHFSLAQAALQAGKHVVVDKPFTISSVEAQSLITLAQERKLVLSVYHNRRWDGDFLTLKALLAQGTLGRIASG</sequence>
<dbReference type="Pfam" id="PF01408">
    <property type="entry name" value="GFO_IDH_MocA"/>
    <property type="match status" value="1"/>
</dbReference>
<comment type="similarity">
    <text evidence="1">Belongs to the Gfo/Idh/MocA family.</text>
</comment>
<dbReference type="Gene3D" id="3.40.50.720">
    <property type="entry name" value="NAD(P)-binding Rossmann-like Domain"/>
    <property type="match status" value="1"/>
</dbReference>
<dbReference type="Gene3D" id="3.30.360.10">
    <property type="entry name" value="Dihydrodipicolinate Reductase, domain 2"/>
    <property type="match status" value="1"/>
</dbReference>
<organism evidence="4 5">
    <name type="scientific">Gemelliphila palaticanis</name>
    <dbReference type="NCBI Taxonomy" id="81950"/>
    <lineage>
        <taxon>Bacteria</taxon>
        <taxon>Bacillati</taxon>
        <taxon>Bacillota</taxon>
        <taxon>Bacilli</taxon>
        <taxon>Bacillales</taxon>
        <taxon>Gemellaceae</taxon>
        <taxon>Gemelliphila</taxon>
    </lineage>
</organism>
<dbReference type="InterPro" id="IPR051317">
    <property type="entry name" value="Gfo/Idh/MocA_oxidoreduct"/>
</dbReference>
<evidence type="ECO:0000256" key="1">
    <source>
        <dbReference type="ARBA" id="ARBA00010928"/>
    </source>
</evidence>
<evidence type="ECO:0000313" key="5">
    <source>
        <dbReference type="Proteomes" id="UP000531840"/>
    </source>
</evidence>
<gene>
    <name evidence="4" type="ORF">HZY85_08705</name>
</gene>
<feature type="non-terminal residue" evidence="4">
    <location>
        <position position="138"/>
    </location>
</feature>
<accession>A0ABX2T1L7</accession>
<keyword evidence="2" id="KW-0560">Oxidoreductase</keyword>
<evidence type="ECO:0000256" key="2">
    <source>
        <dbReference type="ARBA" id="ARBA00023002"/>
    </source>
</evidence>
<name>A0ABX2T1L7_9BACL</name>
<dbReference type="EMBL" id="JACBYF010000132">
    <property type="protein sequence ID" value="NYS48243.1"/>
    <property type="molecule type" value="Genomic_DNA"/>
</dbReference>
<protein>
    <submittedName>
        <fullName evidence="4">Gfo/Idh/MocA family oxidoreductase</fullName>
    </submittedName>
</protein>
<dbReference type="InterPro" id="IPR036291">
    <property type="entry name" value="NAD(P)-bd_dom_sf"/>
</dbReference>
<evidence type="ECO:0000313" key="4">
    <source>
        <dbReference type="EMBL" id="NYS48243.1"/>
    </source>
</evidence>
<evidence type="ECO:0000259" key="3">
    <source>
        <dbReference type="Pfam" id="PF01408"/>
    </source>
</evidence>
<feature type="non-terminal residue" evidence="4">
    <location>
        <position position="1"/>
    </location>
</feature>
<proteinExistence type="inferred from homology"/>
<dbReference type="InterPro" id="IPR000683">
    <property type="entry name" value="Gfo/Idh/MocA-like_OxRdtase_N"/>
</dbReference>